<organism evidence="1 2">
    <name type="scientific">Babjeviella inositovora NRRL Y-12698</name>
    <dbReference type="NCBI Taxonomy" id="984486"/>
    <lineage>
        <taxon>Eukaryota</taxon>
        <taxon>Fungi</taxon>
        <taxon>Dikarya</taxon>
        <taxon>Ascomycota</taxon>
        <taxon>Saccharomycotina</taxon>
        <taxon>Pichiomycetes</taxon>
        <taxon>Serinales incertae sedis</taxon>
        <taxon>Babjeviella</taxon>
    </lineage>
</organism>
<evidence type="ECO:0000313" key="2">
    <source>
        <dbReference type="Proteomes" id="UP000094336"/>
    </source>
</evidence>
<sequence>MELPLRYYPAFTFSHSLAREISMIFARSHCRPCRSYVVTIARMTLLPAQRKHCCFLFLALCLSPWLQLVDCYSFNYLTNLIGLVLMRNDRN</sequence>
<dbReference type="AlphaFoldDB" id="A0A1E3QWW5"/>
<dbReference type="Proteomes" id="UP000094336">
    <property type="component" value="Unassembled WGS sequence"/>
</dbReference>
<dbReference type="GeneID" id="30145158"/>
<protein>
    <submittedName>
        <fullName evidence="1">Uncharacterized protein</fullName>
    </submittedName>
</protein>
<keyword evidence="2" id="KW-1185">Reference proteome</keyword>
<reference evidence="2" key="1">
    <citation type="submission" date="2016-05" db="EMBL/GenBank/DDBJ databases">
        <title>Comparative genomics of biotechnologically important yeasts.</title>
        <authorList>
            <consortium name="DOE Joint Genome Institute"/>
            <person name="Riley R."/>
            <person name="Haridas S."/>
            <person name="Wolfe K.H."/>
            <person name="Lopes M.R."/>
            <person name="Hittinger C.T."/>
            <person name="Goker M."/>
            <person name="Salamov A."/>
            <person name="Wisecaver J."/>
            <person name="Long T.M."/>
            <person name="Aerts A.L."/>
            <person name="Barry K."/>
            <person name="Choi C."/>
            <person name="Clum A."/>
            <person name="Coughlan A.Y."/>
            <person name="Deshpande S."/>
            <person name="Douglass A.P."/>
            <person name="Hanson S.J."/>
            <person name="Klenk H.-P."/>
            <person name="Labutti K."/>
            <person name="Lapidus A."/>
            <person name="Lindquist E."/>
            <person name="Lipzen A."/>
            <person name="Meier-Kolthoff J.P."/>
            <person name="Ohm R.A."/>
            <person name="Otillar R.P."/>
            <person name="Pangilinan J."/>
            <person name="Peng Y."/>
            <person name="Rokas A."/>
            <person name="Rosa C.A."/>
            <person name="Scheuner C."/>
            <person name="Sibirny A.A."/>
            <person name="Slot J.C."/>
            <person name="Stielow J.B."/>
            <person name="Sun H."/>
            <person name="Kurtzman C.P."/>
            <person name="Blackwell M."/>
            <person name="Grigoriev I.V."/>
            <person name="Jeffries T.W."/>
        </authorList>
    </citation>
    <scope>NUCLEOTIDE SEQUENCE [LARGE SCALE GENOMIC DNA]</scope>
    <source>
        <strain evidence="2">NRRL Y-12698</strain>
    </source>
</reference>
<dbReference type="RefSeq" id="XP_018987517.1">
    <property type="nucleotide sequence ID" value="XM_019127305.1"/>
</dbReference>
<name>A0A1E3QWW5_9ASCO</name>
<accession>A0A1E3QWW5</accession>
<gene>
    <name evidence="1" type="ORF">BABINDRAFT_158834</name>
</gene>
<evidence type="ECO:0000313" key="1">
    <source>
        <dbReference type="EMBL" id="ODQ82189.1"/>
    </source>
</evidence>
<dbReference type="EMBL" id="KV454426">
    <property type="protein sequence ID" value="ODQ82189.1"/>
    <property type="molecule type" value="Genomic_DNA"/>
</dbReference>
<proteinExistence type="predicted"/>